<dbReference type="Proteomes" id="UP000834106">
    <property type="component" value="Chromosome 10"/>
</dbReference>
<proteinExistence type="predicted"/>
<protein>
    <recommendedName>
        <fullName evidence="3">Response regulatory domain-containing protein</fullName>
    </recommendedName>
</protein>
<gene>
    <name evidence="1" type="ORF">FPE_LOCUS17883</name>
</gene>
<name>A0AAD1ZN33_9LAMI</name>
<evidence type="ECO:0000313" key="1">
    <source>
        <dbReference type="EMBL" id="CAI9770250.1"/>
    </source>
</evidence>
<dbReference type="InterPro" id="IPR011006">
    <property type="entry name" value="CheY-like_superfamily"/>
</dbReference>
<sequence>MDPIEVTSDGKYSQSMGNKEICILIVDDDHTCCAIVAKMIQSHTTYKVLRTGVAFEVLKTIEKRKDRFKLVLTNVHRYIVVKCFSFSGYIDFLTATAEQHLLPSRCSKRE</sequence>
<dbReference type="EMBL" id="OU503045">
    <property type="protein sequence ID" value="CAI9770250.1"/>
    <property type="molecule type" value="Genomic_DNA"/>
</dbReference>
<dbReference type="SUPFAM" id="SSF52172">
    <property type="entry name" value="CheY-like"/>
    <property type="match status" value="1"/>
</dbReference>
<keyword evidence="2" id="KW-1185">Reference proteome</keyword>
<evidence type="ECO:0008006" key="3">
    <source>
        <dbReference type="Google" id="ProtNLM"/>
    </source>
</evidence>
<reference evidence="1" key="1">
    <citation type="submission" date="2023-05" db="EMBL/GenBank/DDBJ databases">
        <authorList>
            <person name="Huff M."/>
        </authorList>
    </citation>
    <scope>NUCLEOTIDE SEQUENCE</scope>
</reference>
<accession>A0AAD1ZN33</accession>
<dbReference type="Gene3D" id="3.40.50.2300">
    <property type="match status" value="1"/>
</dbReference>
<evidence type="ECO:0000313" key="2">
    <source>
        <dbReference type="Proteomes" id="UP000834106"/>
    </source>
</evidence>
<organism evidence="1 2">
    <name type="scientific">Fraxinus pennsylvanica</name>
    <dbReference type="NCBI Taxonomy" id="56036"/>
    <lineage>
        <taxon>Eukaryota</taxon>
        <taxon>Viridiplantae</taxon>
        <taxon>Streptophyta</taxon>
        <taxon>Embryophyta</taxon>
        <taxon>Tracheophyta</taxon>
        <taxon>Spermatophyta</taxon>
        <taxon>Magnoliopsida</taxon>
        <taxon>eudicotyledons</taxon>
        <taxon>Gunneridae</taxon>
        <taxon>Pentapetalae</taxon>
        <taxon>asterids</taxon>
        <taxon>lamiids</taxon>
        <taxon>Lamiales</taxon>
        <taxon>Oleaceae</taxon>
        <taxon>Oleeae</taxon>
        <taxon>Fraxinus</taxon>
    </lineage>
</organism>
<dbReference type="AlphaFoldDB" id="A0AAD1ZN33"/>